<organism evidence="1 2">
    <name type="scientific">Myroides indicus</name>
    <dbReference type="NCBI Taxonomy" id="1323422"/>
    <lineage>
        <taxon>Bacteria</taxon>
        <taxon>Pseudomonadati</taxon>
        <taxon>Bacteroidota</taxon>
        <taxon>Flavobacteriia</taxon>
        <taxon>Flavobacteriales</taxon>
        <taxon>Flavobacteriaceae</taxon>
        <taxon>Myroides</taxon>
    </lineage>
</organism>
<evidence type="ECO:0000313" key="2">
    <source>
        <dbReference type="Proteomes" id="UP000295215"/>
    </source>
</evidence>
<gene>
    <name evidence="1" type="ORF">C8P70_10787</name>
</gene>
<dbReference type="AlphaFoldDB" id="A0A4R7F112"/>
<sequence>METKYNLYKATEQEQKQADKIFKKVEQHKGDIKSQIASVIRHLSKYYQYTNLEAYNALPSFFNITAKEIKSEINGKFVHGLAYFALNGKGKKISNLFKALLFGKDAGIVQLQKHFEQSKEKMQTNPARSVLKNIDNGSRTVCNGLQLGKNLSAKVFNNWWNNGNKPELKIQNSSVSNTNIIDN</sequence>
<dbReference type="RefSeq" id="WP_317128262.1">
    <property type="nucleotide sequence ID" value="NZ_SOAG01000007.1"/>
</dbReference>
<keyword evidence="2" id="KW-1185">Reference proteome</keyword>
<dbReference type="EMBL" id="SOAG01000007">
    <property type="protein sequence ID" value="TDS62117.1"/>
    <property type="molecule type" value="Genomic_DNA"/>
</dbReference>
<protein>
    <submittedName>
        <fullName evidence="1">Uncharacterized protein</fullName>
    </submittedName>
</protein>
<comment type="caution">
    <text evidence="1">The sequence shown here is derived from an EMBL/GenBank/DDBJ whole genome shotgun (WGS) entry which is preliminary data.</text>
</comment>
<accession>A0A4R7F112</accession>
<proteinExistence type="predicted"/>
<reference evidence="1 2" key="1">
    <citation type="submission" date="2019-03" db="EMBL/GenBank/DDBJ databases">
        <title>Genomic Encyclopedia of Archaeal and Bacterial Type Strains, Phase II (KMG-II): from individual species to whole genera.</title>
        <authorList>
            <person name="Goeker M."/>
        </authorList>
    </citation>
    <scope>NUCLEOTIDE SEQUENCE [LARGE SCALE GENOMIC DNA]</scope>
    <source>
        <strain evidence="1 2">DSM 28213</strain>
    </source>
</reference>
<dbReference type="Proteomes" id="UP000295215">
    <property type="component" value="Unassembled WGS sequence"/>
</dbReference>
<evidence type="ECO:0000313" key="1">
    <source>
        <dbReference type="EMBL" id="TDS62117.1"/>
    </source>
</evidence>
<name>A0A4R7F112_9FLAO</name>